<organism evidence="3 4">
    <name type="scientific">Ganoderma sinense ZZ0214-1</name>
    <dbReference type="NCBI Taxonomy" id="1077348"/>
    <lineage>
        <taxon>Eukaryota</taxon>
        <taxon>Fungi</taxon>
        <taxon>Dikarya</taxon>
        <taxon>Basidiomycota</taxon>
        <taxon>Agaricomycotina</taxon>
        <taxon>Agaricomycetes</taxon>
        <taxon>Polyporales</taxon>
        <taxon>Polyporaceae</taxon>
        <taxon>Ganoderma</taxon>
    </lineage>
</organism>
<evidence type="ECO:0000313" key="3">
    <source>
        <dbReference type="EMBL" id="PIL27845.1"/>
    </source>
</evidence>
<feature type="compositionally biased region" description="Basic and acidic residues" evidence="1">
    <location>
        <begin position="297"/>
        <end position="306"/>
    </location>
</feature>
<dbReference type="Proteomes" id="UP000230002">
    <property type="component" value="Unassembled WGS sequence"/>
</dbReference>
<evidence type="ECO:0000256" key="2">
    <source>
        <dbReference type="SAM" id="Phobius"/>
    </source>
</evidence>
<keyword evidence="2" id="KW-1133">Transmembrane helix</keyword>
<feature type="compositionally biased region" description="Low complexity" evidence="1">
    <location>
        <begin position="384"/>
        <end position="393"/>
    </location>
</feature>
<keyword evidence="4" id="KW-1185">Reference proteome</keyword>
<accession>A0A2G8S257</accession>
<dbReference type="OrthoDB" id="3266934at2759"/>
<gene>
    <name evidence="3" type="ORF">GSI_10999</name>
</gene>
<keyword evidence="2" id="KW-0472">Membrane</keyword>
<evidence type="ECO:0000313" key="4">
    <source>
        <dbReference type="Proteomes" id="UP000230002"/>
    </source>
</evidence>
<keyword evidence="2" id="KW-0812">Transmembrane</keyword>
<feature type="region of interest" description="Disordered" evidence="1">
    <location>
        <begin position="383"/>
        <end position="422"/>
    </location>
</feature>
<feature type="compositionally biased region" description="Polar residues" evidence="1">
    <location>
        <begin position="407"/>
        <end position="422"/>
    </location>
</feature>
<name>A0A2G8S257_9APHY</name>
<dbReference type="AlphaFoldDB" id="A0A2G8S257"/>
<proteinExistence type="predicted"/>
<dbReference type="EMBL" id="AYKW01000034">
    <property type="protein sequence ID" value="PIL27845.1"/>
    <property type="molecule type" value="Genomic_DNA"/>
</dbReference>
<feature type="transmembrane region" description="Helical" evidence="2">
    <location>
        <begin position="236"/>
        <end position="257"/>
    </location>
</feature>
<protein>
    <submittedName>
        <fullName evidence="3">Uncharacterized protein</fullName>
    </submittedName>
</protein>
<feature type="region of interest" description="Disordered" evidence="1">
    <location>
        <begin position="265"/>
        <end position="334"/>
    </location>
</feature>
<evidence type="ECO:0000256" key="1">
    <source>
        <dbReference type="SAM" id="MobiDB-lite"/>
    </source>
</evidence>
<dbReference type="STRING" id="1077348.A0A2G8S257"/>
<sequence length="422" mass="43874">MAGSSVQRRQAVAPGSRLSIIPLLPPTLPLSVLLISASDKQAEKSMTNSSPNATPTATSMSVTLPGSVLSTVGPTASTTSGSTLPSIVPSFSWINLPSTINTCSSATLSWQYAGPQETLQFLLISNASPHTLATGFRKRAGNSTTLATNIDAAAAASWTWSKVNFTAGQYVVEAYGTGVDAASSTFTIVNGTDTSCLAAAVTSATSITITGTPLFPSPSFTPASTTSVPGRKASNLGMVTGGTVAGIVAFIVAFVAYRVWTQRRRRQPTGSRASSREVTRDSTPPRSVASHVQRLPLAERHVDGTHPLDSLSTNMLLEPNRRPPSSLLSAEPNTPVSPYAIAAQTRERAGASFTEVSTFGWRSSAAPSNAASTTSTTGLMDTFSSCPPSYTTCPSPPPSYTTDKTRSATSPSCERFSYASSS</sequence>
<comment type="caution">
    <text evidence="3">The sequence shown here is derived from an EMBL/GenBank/DDBJ whole genome shotgun (WGS) entry which is preliminary data.</text>
</comment>
<reference evidence="3 4" key="1">
    <citation type="journal article" date="2015" name="Sci. Rep.">
        <title>Chromosome-level genome map provides insights into diverse defense mechanisms in the medicinal fungus Ganoderma sinense.</title>
        <authorList>
            <person name="Zhu Y."/>
            <person name="Xu J."/>
            <person name="Sun C."/>
            <person name="Zhou S."/>
            <person name="Xu H."/>
            <person name="Nelson D.R."/>
            <person name="Qian J."/>
            <person name="Song J."/>
            <person name="Luo H."/>
            <person name="Xiang L."/>
            <person name="Li Y."/>
            <person name="Xu Z."/>
            <person name="Ji A."/>
            <person name="Wang L."/>
            <person name="Lu S."/>
            <person name="Hayward A."/>
            <person name="Sun W."/>
            <person name="Li X."/>
            <person name="Schwartz D.C."/>
            <person name="Wang Y."/>
            <person name="Chen S."/>
        </authorList>
    </citation>
    <scope>NUCLEOTIDE SEQUENCE [LARGE SCALE GENOMIC DNA]</scope>
    <source>
        <strain evidence="3 4">ZZ0214-1</strain>
    </source>
</reference>